<feature type="compositionally biased region" description="Low complexity" evidence="7">
    <location>
        <begin position="696"/>
        <end position="723"/>
    </location>
</feature>
<dbReference type="PROSITE" id="PS50082">
    <property type="entry name" value="WD_REPEATS_2"/>
    <property type="match status" value="2"/>
</dbReference>
<dbReference type="PANTHER" id="PTHR46200:SF1">
    <property type="entry name" value="GATOR COMPLEX PROTEIN WDR24"/>
    <property type="match status" value="1"/>
</dbReference>
<dbReference type="PROSITE" id="PS00678">
    <property type="entry name" value="WD_REPEATS_1"/>
    <property type="match status" value="2"/>
</dbReference>
<dbReference type="Pfam" id="PF00400">
    <property type="entry name" value="WD40"/>
    <property type="match status" value="2"/>
</dbReference>
<dbReference type="GO" id="GO:0008270">
    <property type="term" value="F:zinc ion binding"/>
    <property type="evidence" value="ECO:0007669"/>
    <property type="project" value="UniProtKB-KW"/>
</dbReference>
<feature type="compositionally biased region" description="Polar residues" evidence="7">
    <location>
        <begin position="664"/>
        <end position="682"/>
    </location>
</feature>
<feature type="compositionally biased region" description="Low complexity" evidence="7">
    <location>
        <begin position="137"/>
        <end position="152"/>
    </location>
</feature>
<dbReference type="OrthoDB" id="60955at2759"/>
<dbReference type="Proteomes" id="UP000076738">
    <property type="component" value="Unassembled WGS sequence"/>
</dbReference>
<feature type="repeat" description="WD" evidence="6">
    <location>
        <begin position="330"/>
        <end position="377"/>
    </location>
</feature>
<dbReference type="InterPro" id="IPR037590">
    <property type="entry name" value="WDR24"/>
</dbReference>
<gene>
    <name evidence="8" type="ORF">CALVIDRAFT_536730</name>
</gene>
<feature type="compositionally biased region" description="Polar residues" evidence="7">
    <location>
        <begin position="1149"/>
        <end position="1158"/>
    </location>
</feature>
<proteinExistence type="predicted"/>
<evidence type="ECO:0000256" key="1">
    <source>
        <dbReference type="ARBA" id="ARBA00022574"/>
    </source>
</evidence>
<keyword evidence="5" id="KW-0862">Zinc</keyword>
<dbReference type="GO" id="GO:0005774">
    <property type="term" value="C:vacuolar membrane"/>
    <property type="evidence" value="ECO:0007669"/>
    <property type="project" value="TreeGrafter"/>
</dbReference>
<name>A0A167MKG6_CALVF</name>
<keyword evidence="3" id="KW-0677">Repeat</keyword>
<accession>A0A167MKG6</accession>
<dbReference type="EMBL" id="KV417282">
    <property type="protein sequence ID" value="KZO96812.1"/>
    <property type="molecule type" value="Genomic_DNA"/>
</dbReference>
<dbReference type="AlphaFoldDB" id="A0A167MKG6"/>
<keyword evidence="2" id="KW-0479">Metal-binding</keyword>
<reference evidence="8 9" key="1">
    <citation type="journal article" date="2016" name="Mol. Biol. Evol.">
        <title>Comparative Genomics of Early-Diverging Mushroom-Forming Fungi Provides Insights into the Origins of Lignocellulose Decay Capabilities.</title>
        <authorList>
            <person name="Nagy L.G."/>
            <person name="Riley R."/>
            <person name="Tritt A."/>
            <person name="Adam C."/>
            <person name="Daum C."/>
            <person name="Floudas D."/>
            <person name="Sun H."/>
            <person name="Yadav J.S."/>
            <person name="Pangilinan J."/>
            <person name="Larsson K.H."/>
            <person name="Matsuura K."/>
            <person name="Barry K."/>
            <person name="Labutti K."/>
            <person name="Kuo R."/>
            <person name="Ohm R.A."/>
            <person name="Bhattacharya S.S."/>
            <person name="Shirouzu T."/>
            <person name="Yoshinaga Y."/>
            <person name="Martin F.M."/>
            <person name="Grigoriev I.V."/>
            <person name="Hibbett D.S."/>
        </authorList>
    </citation>
    <scope>NUCLEOTIDE SEQUENCE [LARGE SCALE GENOMIC DNA]</scope>
    <source>
        <strain evidence="8 9">TUFC12733</strain>
    </source>
</reference>
<feature type="region of interest" description="Disordered" evidence="7">
    <location>
        <begin position="650"/>
        <end position="959"/>
    </location>
</feature>
<dbReference type="SMART" id="SM00320">
    <property type="entry name" value="WD40"/>
    <property type="match status" value="5"/>
</dbReference>
<evidence type="ECO:0000313" key="8">
    <source>
        <dbReference type="EMBL" id="KZO96812.1"/>
    </source>
</evidence>
<dbReference type="GO" id="GO:0016239">
    <property type="term" value="P:positive regulation of macroautophagy"/>
    <property type="evidence" value="ECO:0007669"/>
    <property type="project" value="TreeGrafter"/>
</dbReference>
<dbReference type="InterPro" id="IPR019775">
    <property type="entry name" value="WD40_repeat_CS"/>
</dbReference>
<evidence type="ECO:0000256" key="7">
    <source>
        <dbReference type="SAM" id="MobiDB-lite"/>
    </source>
</evidence>
<feature type="compositionally biased region" description="Acidic residues" evidence="7">
    <location>
        <begin position="734"/>
        <end position="752"/>
    </location>
</feature>
<evidence type="ECO:0000256" key="6">
    <source>
        <dbReference type="PROSITE-ProRule" id="PRU00221"/>
    </source>
</evidence>
<protein>
    <submittedName>
        <fullName evidence="8">WD40 repeat-like protein</fullName>
    </submittedName>
</protein>
<feature type="region of interest" description="Disordered" evidence="7">
    <location>
        <begin position="1"/>
        <end position="44"/>
    </location>
</feature>
<feature type="region of interest" description="Disordered" evidence="7">
    <location>
        <begin position="1145"/>
        <end position="1194"/>
    </location>
</feature>
<dbReference type="InterPro" id="IPR036322">
    <property type="entry name" value="WD40_repeat_dom_sf"/>
</dbReference>
<evidence type="ECO:0000256" key="2">
    <source>
        <dbReference type="ARBA" id="ARBA00022723"/>
    </source>
</evidence>
<dbReference type="InterPro" id="IPR001680">
    <property type="entry name" value="WD40_rpt"/>
</dbReference>
<keyword evidence="1 6" id="KW-0853">WD repeat</keyword>
<dbReference type="GO" id="GO:0005829">
    <property type="term" value="C:cytosol"/>
    <property type="evidence" value="ECO:0007669"/>
    <property type="project" value="TreeGrafter"/>
</dbReference>
<dbReference type="PANTHER" id="PTHR46200">
    <property type="entry name" value="GATOR COMPLEX PROTEIN WDR24"/>
    <property type="match status" value="1"/>
</dbReference>
<feature type="repeat" description="WD" evidence="6">
    <location>
        <begin position="240"/>
        <end position="282"/>
    </location>
</feature>
<dbReference type="InterPro" id="IPR015943">
    <property type="entry name" value="WD40/YVTN_repeat-like_dom_sf"/>
</dbReference>
<sequence>MAWQRDDPSLPSPLTPRLGSPFLPSPGFNPAPPPPSHPLQPRPYTYPNSSSYSFNATVSARLALAQLTPSSALLNANAPHTRYVRLRVVQSGAGCAEVAAAGEGGRAAVGGKDVLKIIKFTNRLPATPLPSSPSSPPGTSISGASSSTLSAPQQAVHRSLSDRGHSRRGKSKVVGPGGSTAEEVLNVWSGSKLSLVHGLQDVAWGHQNYSEKLVTAHVQGDCILWDLQKTGSKVETFLHEHARGRGVVRVQFSPRQSHLVLSGSIDGTCKLWDLRKPMSSVSTFRCNAAVSAVCFSPMVGSSDFVAGLGNGAIQRFDYRMGDKGMVDWVSSAHSAAIQDLKWRESSLSDDSGTWLASCGMDKFVKVWDMDASSPTSALSGAPAGNSYGSFASSASAGSYSSGSALSATTTSSTGIPYNKPKQVLRTPTYNRRVAWRPGCDTELVVLPYAKGGGAEELEEEGNEVQEESRIALWDVRRNYVPKYVLEGGAGAPRDVLFFDTEPDALIATYHNSYVVQHDLRHHTRPIDVLGRTALSWDGTGRLAFVAEEKGEVELPFDEPPYDPLTRIRLPGGKKHTVRGPRFAPTNQVAAGMLVPGLDADAFSRMARGYVLDGAEKHELCATNARVAREAGNAQAAQGWQMLHSLLMPLPMPSRSPSPVHSTPGGKSSKFSYSPISGSSRRATSAGPKPRGRRGPGRQVARPRASRRSTTAAAAVEADKSVVSGEATQHVGEGALEDSDSEGDAGDEGEPDGSDVPVSPVETKASNEERLPAAGGVARHHTRNQHSESSASSGVGTSMRSPLSRTPVTADSIGGSALRRLSEMTEEDEEHADVSAEGAVSVEGNTDGETGNENDPESSSSAAEGGLMLKRGKPAGSSTPRRLVSLNSSNTTRRNSMESESPTANTSFVRGHRHTVSNGSAATQANTSGRGQVRSAKKLSSSPAPMEQSDAILKPPLRRSRREIMEAEQRIRQKGWEVMRTVYEGILLEGDVQTCAVMGIIVGDELVQESGKVVKIVTAYLEMLSRLQLFTAAAEVRKYFQAPEVQDATNSGTQVDSSCARCKKALRGEPLSRGSLGNPGNYAYCKNCNRTASRCSICHLPSKGLFFLCPTCGHGGHEECYRDYYLSHPMDNVHIFLQSTQVLPPHTLRGNRQSISDASQLEEDGRTGRTPNPKKFRRGPGRVHPVEAADDSEDEAHKARFWERKRRVGKRVLLGHPCVAGCGHVCWVSNDRIEADLK</sequence>
<dbReference type="Gene3D" id="2.130.10.10">
    <property type="entry name" value="YVTN repeat-like/Quinoprotein amine dehydrogenase"/>
    <property type="match status" value="2"/>
</dbReference>
<organism evidence="8 9">
    <name type="scientific">Calocera viscosa (strain TUFC12733)</name>
    <dbReference type="NCBI Taxonomy" id="1330018"/>
    <lineage>
        <taxon>Eukaryota</taxon>
        <taxon>Fungi</taxon>
        <taxon>Dikarya</taxon>
        <taxon>Basidiomycota</taxon>
        <taxon>Agaricomycotina</taxon>
        <taxon>Dacrymycetes</taxon>
        <taxon>Dacrymycetales</taxon>
        <taxon>Dacrymycetaceae</taxon>
        <taxon>Calocera</taxon>
    </lineage>
</organism>
<feature type="compositionally biased region" description="Basic residues" evidence="7">
    <location>
        <begin position="1171"/>
        <end position="1180"/>
    </location>
</feature>
<feature type="region of interest" description="Disordered" evidence="7">
    <location>
        <begin position="125"/>
        <end position="178"/>
    </location>
</feature>
<dbReference type="SUPFAM" id="SSF50978">
    <property type="entry name" value="WD40 repeat-like"/>
    <property type="match status" value="1"/>
</dbReference>
<dbReference type="GO" id="GO:0061700">
    <property type="term" value="C:GATOR2 complex"/>
    <property type="evidence" value="ECO:0007669"/>
    <property type="project" value="TreeGrafter"/>
</dbReference>
<feature type="compositionally biased region" description="Low complexity" evidence="7">
    <location>
        <begin position="786"/>
        <end position="800"/>
    </location>
</feature>
<feature type="compositionally biased region" description="Pro residues" evidence="7">
    <location>
        <begin position="23"/>
        <end position="41"/>
    </location>
</feature>
<feature type="compositionally biased region" description="Polar residues" evidence="7">
    <location>
        <begin position="915"/>
        <end position="929"/>
    </location>
</feature>
<keyword evidence="4" id="KW-0863">Zinc-finger</keyword>
<dbReference type="GO" id="GO:1904263">
    <property type="term" value="P:positive regulation of TORC1 signaling"/>
    <property type="evidence" value="ECO:0007669"/>
    <property type="project" value="TreeGrafter"/>
</dbReference>
<feature type="compositionally biased region" description="Polar residues" evidence="7">
    <location>
        <begin position="897"/>
        <end position="907"/>
    </location>
</feature>
<dbReference type="STRING" id="1330018.A0A167MKG6"/>
<keyword evidence="9" id="KW-1185">Reference proteome</keyword>
<evidence type="ECO:0000256" key="4">
    <source>
        <dbReference type="ARBA" id="ARBA00022771"/>
    </source>
</evidence>
<feature type="compositionally biased region" description="Pro residues" evidence="7">
    <location>
        <begin position="127"/>
        <end position="136"/>
    </location>
</feature>
<evidence type="ECO:0000313" key="9">
    <source>
        <dbReference type="Proteomes" id="UP000076738"/>
    </source>
</evidence>
<evidence type="ECO:0000256" key="5">
    <source>
        <dbReference type="ARBA" id="ARBA00022833"/>
    </source>
</evidence>
<evidence type="ECO:0000256" key="3">
    <source>
        <dbReference type="ARBA" id="ARBA00022737"/>
    </source>
</evidence>